<evidence type="ECO:0000256" key="1">
    <source>
        <dbReference type="SAM" id="MobiDB-lite"/>
    </source>
</evidence>
<feature type="region of interest" description="Disordered" evidence="1">
    <location>
        <begin position="147"/>
        <end position="175"/>
    </location>
</feature>
<feature type="region of interest" description="Disordered" evidence="1">
    <location>
        <begin position="465"/>
        <end position="507"/>
    </location>
</feature>
<feature type="compositionally biased region" description="Low complexity" evidence="1">
    <location>
        <begin position="160"/>
        <end position="171"/>
    </location>
</feature>
<evidence type="ECO:0000313" key="3">
    <source>
        <dbReference type="Proteomes" id="UP000419144"/>
    </source>
</evidence>
<comment type="caution">
    <text evidence="2">The sequence shown here is derived from an EMBL/GenBank/DDBJ whole genome shotgun (WGS) entry which is preliminary data.</text>
</comment>
<reference evidence="2" key="1">
    <citation type="submission" date="2019-11" db="EMBL/GenBank/DDBJ databases">
        <title>Leishmania tarentolae CDS.</title>
        <authorList>
            <person name="Goto Y."/>
            <person name="Yamagishi J."/>
        </authorList>
    </citation>
    <scope>NUCLEOTIDE SEQUENCE [LARGE SCALE GENOMIC DNA]</scope>
    <source>
        <strain evidence="2">Parrot Tar II</strain>
    </source>
</reference>
<dbReference type="VEuPathDB" id="TriTrypDB:LtaPh_3521500"/>
<feature type="region of interest" description="Disordered" evidence="1">
    <location>
        <begin position="46"/>
        <end position="78"/>
    </location>
</feature>
<feature type="region of interest" description="Disordered" evidence="1">
    <location>
        <begin position="388"/>
        <end position="424"/>
    </location>
</feature>
<gene>
    <name evidence="2" type="ORF">LtaPh_3521500</name>
</gene>
<feature type="compositionally biased region" description="Polar residues" evidence="1">
    <location>
        <begin position="51"/>
        <end position="60"/>
    </location>
</feature>
<keyword evidence="3" id="KW-1185">Reference proteome</keyword>
<evidence type="ECO:0000313" key="2">
    <source>
        <dbReference type="EMBL" id="GET92723.1"/>
    </source>
</evidence>
<protein>
    <submittedName>
        <fullName evidence="2">Uncharacterized protein</fullName>
    </submittedName>
</protein>
<name>A0A640KSY9_LEITA</name>
<dbReference type="Proteomes" id="UP000419144">
    <property type="component" value="Unassembled WGS sequence"/>
</dbReference>
<accession>A0A640KSY9</accession>
<organism evidence="2 3">
    <name type="scientific">Leishmania tarentolae</name>
    <name type="common">Sauroleishmania tarentolae</name>
    <dbReference type="NCBI Taxonomy" id="5689"/>
    <lineage>
        <taxon>Eukaryota</taxon>
        <taxon>Discoba</taxon>
        <taxon>Euglenozoa</taxon>
        <taxon>Kinetoplastea</taxon>
        <taxon>Metakinetoplastina</taxon>
        <taxon>Trypanosomatida</taxon>
        <taxon>Trypanosomatidae</taxon>
        <taxon>Leishmaniinae</taxon>
        <taxon>Leishmania</taxon>
        <taxon>lizard Leishmania</taxon>
    </lineage>
</organism>
<dbReference type="OrthoDB" id="249649at2759"/>
<dbReference type="AlphaFoldDB" id="A0A640KSY9"/>
<feature type="compositionally biased region" description="Polar residues" evidence="1">
    <location>
        <begin position="477"/>
        <end position="492"/>
    </location>
</feature>
<proteinExistence type="predicted"/>
<sequence length="770" mass="82824">MSRKEQDVPHQQSACGKKLRFDDSVCTTTAGCSEALLAGSIGSPLSARSALKSSPTGSSPSHHRASSLRRPSEAASTHSDIHVQLNPNAEVIEHDGSVTTVNTTTMESSHLFEAVEESAGEVANFLADVGAGVISATNMNMTSLSVSLGTSSRGPTDVMTTSTPSASQTTSEDPSERFRSLLLQLSSLTLEHRPKDPEQYIIDHLNARLLASGASTRVSLVGCATTTKEDGDLTNGTETNVTTDEPGMIIPAGSKETSTMTCFTPHGDTVVERLASNALSSEIGRAVITHLAELLINAQPDDPEDFLWAHLEARNFGEDTTHGVAFSADGYPVVRPEDPTQASLLKDIPATSPGYVVAAGLLPLLFAKKPVDPISYLFYHIGSRAHSSTAQSAHSSTRHLRLGDEEDEGLDAESCASREFDDDSNYAADDAAEVGSINGSISMVPLQRKGSLGNLFDNAATVQLQRRRSERPDNARQRLSQSAAVHRSSSMRRSVPGAMRSSRDMSTAHPLPQELAALGGAGLSSKGASATQHDGKLFSPMRFSHENSTEAVVDAVTGATRPSCIPLLSASTSTLHCIESEEQAHVWNEFGRLRLREELRLERLQHEIRILTRECEYRKNMAVLNKTDRMADRAAAAAREALEEAQKYRAFLCAQIDQLEVEKQRQLLLISKHLSHSSSPLSLARAPRLSSTRSGQCPGAESLFLHAEPQVPSELDILKKQVELLAMEQARARSMGYGVAPSYASAAFPTARFPTYATGVSDPTRTSYAK</sequence>
<dbReference type="EMBL" id="BLBS01000056">
    <property type="protein sequence ID" value="GET92723.1"/>
    <property type="molecule type" value="Genomic_DNA"/>
</dbReference>